<protein>
    <submittedName>
        <fullName evidence="2">Uncharacterized protein</fullName>
    </submittedName>
</protein>
<reference evidence="2" key="2">
    <citation type="submission" date="2025-08" db="UniProtKB">
        <authorList>
            <consortium name="Ensembl"/>
        </authorList>
    </citation>
    <scope>IDENTIFICATION</scope>
</reference>
<dbReference type="Proteomes" id="UP000694412">
    <property type="component" value="Chromosome 4"/>
</dbReference>
<keyword evidence="1" id="KW-0812">Transmembrane</keyword>
<keyword evidence="1" id="KW-0472">Membrane</keyword>
<dbReference type="InterPro" id="IPR038780">
    <property type="entry name" value="ALN"/>
</dbReference>
<keyword evidence="1" id="KW-1133">Transmembrane helix</keyword>
<dbReference type="AlphaFoldDB" id="A0A8C2STJ3"/>
<proteinExistence type="predicted"/>
<reference evidence="2" key="1">
    <citation type="submission" date="2015-11" db="EMBL/GenBank/DDBJ databases">
        <authorList>
            <consortium name="International Coturnix japonica Genome Analysis Consortium"/>
            <person name="Warren W."/>
            <person name="Burt D.W."/>
            <person name="Antin P.B."/>
            <person name="Lanford R."/>
            <person name="Gros J."/>
            <person name="Wilson R.K."/>
        </authorList>
    </citation>
    <scope>NUCLEOTIDE SEQUENCE [LARGE SCALE GENOMIC DNA]</scope>
</reference>
<sequence>GGCGCPVLGGVQGQVGRGPGQPDLVNVYVWWPCQAGGWNYVILESYWLDLWLFVLFDVALFVFIYLLP</sequence>
<keyword evidence="3" id="KW-1185">Reference proteome</keyword>
<name>A0A8C2STJ3_COTJA</name>
<evidence type="ECO:0000256" key="1">
    <source>
        <dbReference type="SAM" id="Phobius"/>
    </source>
</evidence>
<feature type="transmembrane region" description="Helical" evidence="1">
    <location>
        <begin position="46"/>
        <end position="67"/>
    </location>
</feature>
<dbReference type="Pfam" id="PF17696">
    <property type="entry name" value="ALN"/>
    <property type="match status" value="1"/>
</dbReference>
<evidence type="ECO:0000313" key="2">
    <source>
        <dbReference type="Ensembl" id="ENSCJPP00005003586.1"/>
    </source>
</evidence>
<accession>A0A8C2STJ3</accession>
<evidence type="ECO:0000313" key="3">
    <source>
        <dbReference type="Proteomes" id="UP000694412"/>
    </source>
</evidence>
<organism evidence="2 3">
    <name type="scientific">Coturnix japonica</name>
    <name type="common">Japanese quail</name>
    <name type="synonym">Coturnix coturnix japonica</name>
    <dbReference type="NCBI Taxonomy" id="93934"/>
    <lineage>
        <taxon>Eukaryota</taxon>
        <taxon>Metazoa</taxon>
        <taxon>Chordata</taxon>
        <taxon>Craniata</taxon>
        <taxon>Vertebrata</taxon>
        <taxon>Euteleostomi</taxon>
        <taxon>Archelosauria</taxon>
        <taxon>Archosauria</taxon>
        <taxon>Dinosauria</taxon>
        <taxon>Saurischia</taxon>
        <taxon>Theropoda</taxon>
        <taxon>Coelurosauria</taxon>
        <taxon>Aves</taxon>
        <taxon>Neognathae</taxon>
        <taxon>Galloanserae</taxon>
        <taxon>Galliformes</taxon>
        <taxon>Phasianidae</taxon>
        <taxon>Perdicinae</taxon>
        <taxon>Coturnix</taxon>
    </lineage>
</organism>
<reference evidence="2" key="3">
    <citation type="submission" date="2025-09" db="UniProtKB">
        <authorList>
            <consortium name="Ensembl"/>
        </authorList>
    </citation>
    <scope>IDENTIFICATION</scope>
</reference>
<dbReference type="Ensembl" id="ENSCJPT00005006306.1">
    <property type="protein sequence ID" value="ENSCJPP00005003586.1"/>
    <property type="gene ID" value="ENSCJPG00005003731.1"/>
</dbReference>